<feature type="transmembrane region" description="Helical" evidence="6">
    <location>
        <begin position="384"/>
        <end position="404"/>
    </location>
</feature>
<feature type="transmembrane region" description="Helical" evidence="6">
    <location>
        <begin position="62"/>
        <end position="91"/>
    </location>
</feature>
<dbReference type="InterPro" id="IPR002293">
    <property type="entry name" value="AA/rel_permease1"/>
</dbReference>
<dbReference type="EMBL" id="CP108133">
    <property type="protein sequence ID" value="WTP53497.1"/>
    <property type="molecule type" value="Genomic_DNA"/>
</dbReference>
<accession>A0ABZ1JTH6</accession>
<keyword evidence="4 6" id="KW-1133">Transmembrane helix</keyword>
<evidence type="ECO:0000256" key="5">
    <source>
        <dbReference type="ARBA" id="ARBA00023136"/>
    </source>
</evidence>
<feature type="transmembrane region" description="Helical" evidence="6">
    <location>
        <begin position="311"/>
        <end position="339"/>
    </location>
</feature>
<feature type="transmembrane region" description="Helical" evidence="6">
    <location>
        <begin position="259"/>
        <end position="281"/>
    </location>
</feature>
<keyword evidence="8" id="KW-1185">Reference proteome</keyword>
<name>A0ABZ1JTH6_9ACTN</name>
<feature type="transmembrane region" description="Helical" evidence="6">
    <location>
        <begin position="453"/>
        <end position="473"/>
    </location>
</feature>
<dbReference type="PIRSF" id="PIRSF006060">
    <property type="entry name" value="AA_transporter"/>
    <property type="match status" value="1"/>
</dbReference>
<organism evidence="7 8">
    <name type="scientific">Streptomyces tauricus</name>
    <dbReference type="NCBI Taxonomy" id="68274"/>
    <lineage>
        <taxon>Bacteria</taxon>
        <taxon>Bacillati</taxon>
        <taxon>Actinomycetota</taxon>
        <taxon>Actinomycetes</taxon>
        <taxon>Kitasatosporales</taxon>
        <taxon>Streptomycetaceae</taxon>
        <taxon>Streptomyces</taxon>
        <taxon>Streptomyces aurantiacus group</taxon>
    </lineage>
</organism>
<comment type="subcellular location">
    <subcellularLocation>
        <location evidence="1">Membrane</location>
        <topology evidence="1">Multi-pass membrane protein</topology>
    </subcellularLocation>
</comment>
<feature type="transmembrane region" description="Helical" evidence="6">
    <location>
        <begin position="360"/>
        <end position="378"/>
    </location>
</feature>
<evidence type="ECO:0000256" key="2">
    <source>
        <dbReference type="ARBA" id="ARBA00022448"/>
    </source>
</evidence>
<evidence type="ECO:0000313" key="8">
    <source>
        <dbReference type="Proteomes" id="UP001432166"/>
    </source>
</evidence>
<evidence type="ECO:0000256" key="6">
    <source>
        <dbReference type="SAM" id="Phobius"/>
    </source>
</evidence>
<sequence length="499" mass="52973">MSHIRAAHIDDDAPLRREGITPTLARRMNAFGNGAISATVICVLAGCMTMFGYGMVHGGPIVMVWGWVAIFAMTLIVGSCLAEVTSVYPTAGAMYHMANRLGGRGWAWTTGWLNLLGLLGAIAGIDYGAATFIGAFASLQWGFEPTPTNVLPIFAGVLVLHALLNSFGVRLVDVLNKISVWWQVFGVLLIVGLLVLAPGERQSVSFVFTHYYNGSGFVLPGLVAALGCGMAMYTFCGYDASAHMAEETTRAQRSVPRGMVHAILWSGVAGFVLIVGLLFAMEDYAGTLNTATGVPPAQIFDDVLGAGVAKALLLVVIVAQLFCGNAEVAATSRMIYAFSRNRALPGWRIWSRADAKNPTAAVWLAVGLALVLTLPVLLSPTAYFAITAINVVGITPSYAIPIYLKLRAGDRFQPGPWNLGRFSKPLGWIAVAYVAVLVVVICLPQTSPITPTTFNYAPITLAAALLFAGITWMTTGRKHYAMPVPVSTAKDSAIAGGMV</sequence>
<dbReference type="Gene3D" id="1.20.1740.10">
    <property type="entry name" value="Amino acid/polyamine transporter I"/>
    <property type="match status" value="1"/>
</dbReference>
<evidence type="ECO:0000256" key="3">
    <source>
        <dbReference type="ARBA" id="ARBA00022692"/>
    </source>
</evidence>
<dbReference type="RefSeq" id="WP_328939283.1">
    <property type="nucleotide sequence ID" value="NZ_CP108133.1"/>
</dbReference>
<dbReference type="PANTHER" id="PTHR45649">
    <property type="entry name" value="AMINO-ACID PERMEASE BAT1"/>
    <property type="match status" value="1"/>
</dbReference>
<keyword evidence="3 6" id="KW-0812">Transmembrane</keyword>
<keyword evidence="5 6" id="KW-0472">Membrane</keyword>
<evidence type="ECO:0000256" key="1">
    <source>
        <dbReference type="ARBA" id="ARBA00004141"/>
    </source>
</evidence>
<protein>
    <submittedName>
        <fullName evidence="7">Amino acid permease</fullName>
    </submittedName>
</protein>
<gene>
    <name evidence="7" type="ORF">OG288_37355</name>
</gene>
<feature type="transmembrane region" description="Helical" evidence="6">
    <location>
        <begin position="180"/>
        <end position="197"/>
    </location>
</feature>
<feature type="transmembrane region" description="Helical" evidence="6">
    <location>
        <begin position="149"/>
        <end position="168"/>
    </location>
</feature>
<dbReference type="PANTHER" id="PTHR45649:SF26">
    <property type="entry name" value="OS04G0435100 PROTEIN"/>
    <property type="match status" value="1"/>
</dbReference>
<evidence type="ECO:0000313" key="7">
    <source>
        <dbReference type="EMBL" id="WTP53497.1"/>
    </source>
</evidence>
<feature type="transmembrane region" description="Helical" evidence="6">
    <location>
        <begin position="112"/>
        <end position="137"/>
    </location>
</feature>
<dbReference type="Pfam" id="PF13520">
    <property type="entry name" value="AA_permease_2"/>
    <property type="match status" value="1"/>
</dbReference>
<feature type="transmembrane region" description="Helical" evidence="6">
    <location>
        <begin position="425"/>
        <end position="447"/>
    </location>
</feature>
<evidence type="ECO:0000256" key="4">
    <source>
        <dbReference type="ARBA" id="ARBA00022989"/>
    </source>
</evidence>
<dbReference type="Proteomes" id="UP001432166">
    <property type="component" value="Chromosome"/>
</dbReference>
<feature type="transmembrane region" description="Helical" evidence="6">
    <location>
        <begin position="217"/>
        <end position="238"/>
    </location>
</feature>
<reference evidence="7" key="1">
    <citation type="submission" date="2022-10" db="EMBL/GenBank/DDBJ databases">
        <title>The complete genomes of actinobacterial strains from the NBC collection.</title>
        <authorList>
            <person name="Joergensen T.S."/>
            <person name="Alvarez Arevalo M."/>
            <person name="Sterndorff E.B."/>
            <person name="Faurdal D."/>
            <person name="Vuksanovic O."/>
            <person name="Mourched A.-S."/>
            <person name="Charusanti P."/>
            <person name="Shaw S."/>
            <person name="Blin K."/>
            <person name="Weber T."/>
        </authorList>
    </citation>
    <scope>NUCLEOTIDE SEQUENCE</scope>
    <source>
        <strain evidence="7">NBC_00189</strain>
    </source>
</reference>
<keyword evidence="2" id="KW-0813">Transport</keyword>
<proteinExistence type="predicted"/>
<feature type="transmembrane region" description="Helical" evidence="6">
    <location>
        <begin position="35"/>
        <end position="56"/>
    </location>
</feature>